<dbReference type="InterPro" id="IPR001375">
    <property type="entry name" value="Peptidase_S9_cat"/>
</dbReference>
<dbReference type="KEGG" id="bfm:BP422_08545"/>
<protein>
    <submittedName>
        <fullName evidence="4">S9 family peptidase</fullName>
    </submittedName>
</protein>
<dbReference type="AlphaFoldDB" id="A0A220MF65"/>
<dbReference type="Gene3D" id="3.40.50.1820">
    <property type="entry name" value="alpha/beta hydrolase"/>
    <property type="match status" value="1"/>
</dbReference>
<organism evidence="4 5">
    <name type="scientific">Brevibacillus formosus</name>
    <dbReference type="NCBI Taxonomy" id="54913"/>
    <lineage>
        <taxon>Bacteria</taxon>
        <taxon>Bacillati</taxon>
        <taxon>Bacillota</taxon>
        <taxon>Bacilli</taxon>
        <taxon>Bacillales</taxon>
        <taxon>Paenibacillaceae</taxon>
        <taxon>Brevibacillus</taxon>
    </lineage>
</organism>
<dbReference type="Pfam" id="PF00326">
    <property type="entry name" value="Peptidase_S9"/>
    <property type="match status" value="1"/>
</dbReference>
<dbReference type="SUPFAM" id="SSF53474">
    <property type="entry name" value="alpha/beta-Hydrolases"/>
    <property type="match status" value="1"/>
</dbReference>
<evidence type="ECO:0000256" key="2">
    <source>
        <dbReference type="ARBA" id="ARBA00022825"/>
    </source>
</evidence>
<keyword evidence="1" id="KW-0378">Hydrolase</keyword>
<proteinExistence type="predicted"/>
<feature type="domain" description="Peptidase S9 prolyl oligopeptidase catalytic" evidence="3">
    <location>
        <begin position="389"/>
        <end position="593"/>
    </location>
</feature>
<evidence type="ECO:0000313" key="5">
    <source>
        <dbReference type="Proteomes" id="UP000197781"/>
    </source>
</evidence>
<keyword evidence="2" id="KW-0645">Protease</keyword>
<gene>
    <name evidence="4" type="ORF">BP422_08545</name>
</gene>
<accession>A0A220MF65</accession>
<dbReference type="Proteomes" id="UP000197781">
    <property type="component" value="Chromosome"/>
</dbReference>
<dbReference type="RefSeq" id="WP_088907397.1">
    <property type="nucleotide sequence ID" value="NZ_CP018145.1"/>
</dbReference>
<evidence type="ECO:0000259" key="3">
    <source>
        <dbReference type="Pfam" id="PF00326"/>
    </source>
</evidence>
<dbReference type="EMBL" id="CP018145">
    <property type="protein sequence ID" value="ASJ53602.1"/>
    <property type="molecule type" value="Genomic_DNA"/>
</dbReference>
<dbReference type="GO" id="GO:0004252">
    <property type="term" value="F:serine-type endopeptidase activity"/>
    <property type="evidence" value="ECO:0007669"/>
    <property type="project" value="InterPro"/>
</dbReference>
<dbReference type="PANTHER" id="PTHR42776">
    <property type="entry name" value="SERINE PEPTIDASE S9 FAMILY MEMBER"/>
    <property type="match status" value="1"/>
</dbReference>
<dbReference type="SUPFAM" id="SSF82171">
    <property type="entry name" value="DPP6 N-terminal domain-like"/>
    <property type="match status" value="1"/>
</dbReference>
<sequence length="600" mass="68319">MILDYLQVKSAYQLKVVPQRREITFLSKLTGIAQLWRWNEESNRSEQVTFLPDRVVEVDHSPCGTKTIVGMDNKGDERQQFFLLTENGAVVKPLTDAPTYFHYLGGWSPCGQKIAWSSNRRNPRSFDIFVQDVESGAYEEVFRYDGRTDPIGWLPDGTGLIFSVQETNIDNCLYLLNLQTKEARKLAICRKHARYHSLVLSKDGQTGYLVTDRDENTKALCRFSLHTGQMNKLVHDPKWDMEEAKLSPDEKLLAFTINEGGYSVLALYSLTEQRWEQVEEAPRGVVSSLAWVNDDQLAYILKSPTLPGDIWTYTISEKTSRRVTNIGQSDALEDKLIEPELCTFPSFDGLEVPYFLYAKDTSEHSEKKPVVVYVHGGPESQIRPEYHPVFQFLANEGFTVVAPNVRGSMGYGREYVQLDDRRKRMDSVADLAWLVKDLGNRPSVDPNAIGIMGRSYGGFMTLAALTHYPDLWAAGVDIVGISHFKTFLENTGAWRRRLREVEYGFLGEDDDFFEEIAPLNHSHKITAPLLVFHGRNDTRVPVSEAEQLVADMRGRGQEVDLHIFEDEGHFTEKLDNHITLNQKISQFFLEQLASTNKIGE</sequence>
<dbReference type="InterPro" id="IPR011042">
    <property type="entry name" value="6-blade_b-propeller_TolB-like"/>
</dbReference>
<dbReference type="PRINTS" id="PR00862">
    <property type="entry name" value="PROLIGOPTASE"/>
</dbReference>
<dbReference type="InterPro" id="IPR002470">
    <property type="entry name" value="Peptidase_S9A"/>
</dbReference>
<dbReference type="Pfam" id="PF07676">
    <property type="entry name" value="PD40"/>
    <property type="match status" value="1"/>
</dbReference>
<dbReference type="InterPro" id="IPR011659">
    <property type="entry name" value="WD40"/>
</dbReference>
<dbReference type="PANTHER" id="PTHR42776:SF27">
    <property type="entry name" value="DIPEPTIDYL PEPTIDASE FAMILY MEMBER 6"/>
    <property type="match status" value="1"/>
</dbReference>
<keyword evidence="2" id="KW-0720">Serine protease</keyword>
<reference evidence="4 5" key="1">
    <citation type="submission" date="2016-11" db="EMBL/GenBank/DDBJ databases">
        <authorList>
            <person name="Jaros S."/>
            <person name="Januszkiewicz K."/>
            <person name="Wedrychowicz H."/>
        </authorList>
    </citation>
    <scope>NUCLEOTIDE SEQUENCE [LARGE SCALE GENOMIC DNA]</scope>
    <source>
        <strain evidence="4 5">NF2</strain>
    </source>
</reference>
<evidence type="ECO:0000256" key="1">
    <source>
        <dbReference type="ARBA" id="ARBA00022801"/>
    </source>
</evidence>
<dbReference type="Gene3D" id="2.120.10.30">
    <property type="entry name" value="TolB, C-terminal domain"/>
    <property type="match status" value="1"/>
</dbReference>
<dbReference type="GO" id="GO:0006508">
    <property type="term" value="P:proteolysis"/>
    <property type="evidence" value="ECO:0007669"/>
    <property type="project" value="InterPro"/>
</dbReference>
<dbReference type="InterPro" id="IPR029058">
    <property type="entry name" value="AB_hydrolase_fold"/>
</dbReference>
<name>A0A220MF65_9BACL</name>
<evidence type="ECO:0000313" key="4">
    <source>
        <dbReference type="EMBL" id="ASJ53602.1"/>
    </source>
</evidence>